<reference evidence="1 2" key="1">
    <citation type="submission" date="2020-08" db="EMBL/GenBank/DDBJ databases">
        <title>Sequencing the genomes of 1000 actinobacteria strains.</title>
        <authorList>
            <person name="Klenk H.-P."/>
        </authorList>
    </citation>
    <scope>NUCLEOTIDE SEQUENCE [LARGE SCALE GENOMIC DNA]</scope>
    <source>
        <strain evidence="1 2">DSM 45790</strain>
    </source>
</reference>
<comment type="caution">
    <text evidence="1">The sequence shown here is derived from an EMBL/GenBank/DDBJ whole genome shotgun (WGS) entry which is preliminary data.</text>
</comment>
<dbReference type="Proteomes" id="UP000588112">
    <property type="component" value="Unassembled WGS sequence"/>
</dbReference>
<keyword evidence="2" id="KW-1185">Reference proteome</keyword>
<name>A0A7W8Z9L4_9ACTN</name>
<evidence type="ECO:0008006" key="3">
    <source>
        <dbReference type="Google" id="ProtNLM"/>
    </source>
</evidence>
<gene>
    <name evidence="1" type="ORF">BJ981_005791</name>
</gene>
<evidence type="ECO:0000313" key="2">
    <source>
        <dbReference type="Proteomes" id="UP000588112"/>
    </source>
</evidence>
<evidence type="ECO:0000313" key="1">
    <source>
        <dbReference type="EMBL" id="MBB5630027.1"/>
    </source>
</evidence>
<proteinExistence type="predicted"/>
<accession>A0A7W8Z9L4</accession>
<dbReference type="InterPro" id="IPR046032">
    <property type="entry name" value="DUF5990"/>
</dbReference>
<organism evidence="1 2">
    <name type="scientific">Sphaerisporangium krabiense</name>
    <dbReference type="NCBI Taxonomy" id="763782"/>
    <lineage>
        <taxon>Bacteria</taxon>
        <taxon>Bacillati</taxon>
        <taxon>Actinomycetota</taxon>
        <taxon>Actinomycetes</taxon>
        <taxon>Streptosporangiales</taxon>
        <taxon>Streptosporangiaceae</taxon>
        <taxon>Sphaerisporangium</taxon>
    </lineage>
</organism>
<sequence>MLIHIHGTGLPGRVRAGDGTSPGYGNVHVGVQRRDRTREIMGIVPGDAPAALWTIECQAVEAPMDAVDIRGPYVHGRPGARFVYLSWGTVDDAGAFTMFQRAKLMFDAVPPAVARAALASGSLHARLCLTDAKGLPLCAAVRPPLVTWSTEPEIRFRGVPVSGRVPGRRARGPGAP</sequence>
<dbReference type="Pfam" id="PF19452">
    <property type="entry name" value="DUF5990"/>
    <property type="match status" value="1"/>
</dbReference>
<dbReference type="RefSeq" id="WP_204070545.1">
    <property type="nucleotide sequence ID" value="NZ_BOOS01000041.1"/>
</dbReference>
<dbReference type="AlphaFoldDB" id="A0A7W8Z9L4"/>
<dbReference type="EMBL" id="JACHBR010000002">
    <property type="protein sequence ID" value="MBB5630027.1"/>
    <property type="molecule type" value="Genomic_DNA"/>
</dbReference>
<protein>
    <recommendedName>
        <fullName evidence="3">Monooxygenase</fullName>
    </recommendedName>
</protein>